<dbReference type="RefSeq" id="WP_221422591.1">
    <property type="nucleotide sequence ID" value="NZ_CP081297.1"/>
</dbReference>
<dbReference type="EMBL" id="CP081297">
    <property type="protein sequence ID" value="QZD87050.1"/>
    <property type="molecule type" value="Genomic_DNA"/>
</dbReference>
<gene>
    <name evidence="4" type="ORF">K3166_12885</name>
</gene>
<evidence type="ECO:0000313" key="4">
    <source>
        <dbReference type="EMBL" id="QZD87050.1"/>
    </source>
</evidence>
<feature type="domain" description="Response regulatory" evidence="3">
    <location>
        <begin position="5"/>
        <end position="120"/>
    </location>
</feature>
<evidence type="ECO:0000259" key="3">
    <source>
        <dbReference type="PROSITE" id="PS50110"/>
    </source>
</evidence>
<dbReference type="PROSITE" id="PS50110">
    <property type="entry name" value="RESPONSE_REGULATORY"/>
    <property type="match status" value="1"/>
</dbReference>
<sequence length="123" mass="13486">MTEKSILLIDDDELLCDMVAQLLELEGYSVAVAHDGRKGLEMVGQMQFDCILLDLVMPKMDGLQFMRRIAEEMPGHPPIVVISASVTNDILAEGRDFGVRGMIRKPVTAQDLVAAIEKVTADA</sequence>
<dbReference type="SUPFAM" id="SSF52172">
    <property type="entry name" value="CheY-like"/>
    <property type="match status" value="1"/>
</dbReference>
<evidence type="ECO:0000256" key="1">
    <source>
        <dbReference type="ARBA" id="ARBA00022553"/>
    </source>
</evidence>
<dbReference type="PANTHER" id="PTHR44591">
    <property type="entry name" value="STRESS RESPONSE REGULATOR PROTEIN 1"/>
    <property type="match status" value="1"/>
</dbReference>
<dbReference type="InterPro" id="IPR050595">
    <property type="entry name" value="Bact_response_regulator"/>
</dbReference>
<dbReference type="Pfam" id="PF00072">
    <property type="entry name" value="Response_reg"/>
    <property type="match status" value="1"/>
</dbReference>
<keyword evidence="1 2" id="KW-0597">Phosphoprotein</keyword>
<reference evidence="4 5" key="1">
    <citation type="submission" date="2021-08" db="EMBL/GenBank/DDBJ databases">
        <title>Comparative Genomics Analysis of the Genus Qipengyuania Reveals Extensive Genetic Diversity and Metabolic Versatility, Including the Description of Fifteen Novel Species.</title>
        <authorList>
            <person name="Liu Y."/>
        </authorList>
    </citation>
    <scope>NUCLEOTIDE SEQUENCE [LARGE SCALE GENOMIC DNA]</scope>
    <source>
        <strain evidence="4 5">1XM2-8</strain>
    </source>
</reference>
<accession>A0ABX8ZDK3</accession>
<dbReference type="Gene3D" id="3.40.50.2300">
    <property type="match status" value="1"/>
</dbReference>
<evidence type="ECO:0000313" key="5">
    <source>
        <dbReference type="Proteomes" id="UP000824280"/>
    </source>
</evidence>
<proteinExistence type="predicted"/>
<dbReference type="SMART" id="SM00448">
    <property type="entry name" value="REC"/>
    <property type="match status" value="1"/>
</dbReference>
<dbReference type="PANTHER" id="PTHR44591:SF3">
    <property type="entry name" value="RESPONSE REGULATORY DOMAIN-CONTAINING PROTEIN"/>
    <property type="match status" value="1"/>
</dbReference>
<dbReference type="CDD" id="cd17546">
    <property type="entry name" value="REC_hyHK_CKI1_RcsC-like"/>
    <property type="match status" value="1"/>
</dbReference>
<feature type="modified residue" description="4-aspartylphosphate" evidence="2">
    <location>
        <position position="54"/>
    </location>
</feature>
<name>A0ABX8ZDK3_9SPHN</name>
<evidence type="ECO:0000256" key="2">
    <source>
        <dbReference type="PROSITE-ProRule" id="PRU00169"/>
    </source>
</evidence>
<organism evidence="4 5">
    <name type="scientific">Qipengyuania psychrotolerans</name>
    <dbReference type="NCBI Taxonomy" id="2867238"/>
    <lineage>
        <taxon>Bacteria</taxon>
        <taxon>Pseudomonadati</taxon>
        <taxon>Pseudomonadota</taxon>
        <taxon>Alphaproteobacteria</taxon>
        <taxon>Sphingomonadales</taxon>
        <taxon>Erythrobacteraceae</taxon>
        <taxon>Qipengyuania</taxon>
    </lineage>
</organism>
<keyword evidence="5" id="KW-1185">Reference proteome</keyword>
<dbReference type="InterPro" id="IPR001789">
    <property type="entry name" value="Sig_transdc_resp-reg_receiver"/>
</dbReference>
<dbReference type="Proteomes" id="UP000824280">
    <property type="component" value="Chromosome"/>
</dbReference>
<dbReference type="InterPro" id="IPR011006">
    <property type="entry name" value="CheY-like_superfamily"/>
</dbReference>
<protein>
    <submittedName>
        <fullName evidence="4">Response regulator</fullName>
    </submittedName>
</protein>